<name>A0A511UQ64_9GAMM</name>
<evidence type="ECO:0000256" key="1">
    <source>
        <dbReference type="ARBA" id="ARBA00001936"/>
    </source>
</evidence>
<comment type="similarity">
    <text evidence="2">Belongs to the peptidase M20 family.</text>
</comment>
<feature type="binding site" evidence="7">
    <location>
        <position position="87"/>
    </location>
    <ligand>
        <name>Zn(2+)</name>
        <dbReference type="ChEBI" id="CHEBI:29105"/>
        <label>1</label>
    </ligand>
</feature>
<dbReference type="SUPFAM" id="SSF53187">
    <property type="entry name" value="Zn-dependent exopeptidases"/>
    <property type="match status" value="1"/>
</dbReference>
<dbReference type="PANTHER" id="PTHR32494:SF19">
    <property type="entry name" value="ALLANTOATE DEIMINASE-RELATED"/>
    <property type="match status" value="1"/>
</dbReference>
<dbReference type="PIRSF" id="PIRSF001235">
    <property type="entry name" value="Amidase_carbamoylase"/>
    <property type="match status" value="1"/>
</dbReference>
<dbReference type="GO" id="GO:0046872">
    <property type="term" value="F:metal ion binding"/>
    <property type="evidence" value="ECO:0007669"/>
    <property type="project" value="UniProtKB-KW"/>
</dbReference>
<dbReference type="CDD" id="cd03884">
    <property type="entry name" value="M20_bAS"/>
    <property type="match status" value="1"/>
</dbReference>
<evidence type="ECO:0000256" key="3">
    <source>
        <dbReference type="ARBA" id="ARBA00011738"/>
    </source>
</evidence>
<comment type="cofactor">
    <cofactor evidence="7">
        <name>Zn(2+)</name>
        <dbReference type="ChEBI" id="CHEBI:29105"/>
    </cofactor>
    <text evidence="7">Binds 2 Zn(2+) ions per subunit.</text>
</comment>
<feature type="binding site" evidence="7">
    <location>
        <position position="133"/>
    </location>
    <ligand>
        <name>Zn(2+)</name>
        <dbReference type="ChEBI" id="CHEBI:29105"/>
        <label>2</label>
    </ligand>
</feature>
<evidence type="ECO:0000259" key="9">
    <source>
        <dbReference type="Pfam" id="PF07687"/>
    </source>
</evidence>
<keyword evidence="7" id="KW-0862">Zinc</keyword>
<dbReference type="EMBL" id="BJXV01000004">
    <property type="protein sequence ID" value="GEN27292.1"/>
    <property type="molecule type" value="Genomic_DNA"/>
</dbReference>
<dbReference type="Proteomes" id="UP000321303">
    <property type="component" value="Unassembled WGS sequence"/>
</dbReference>
<accession>A0A511UQ64</accession>
<evidence type="ECO:0000256" key="2">
    <source>
        <dbReference type="ARBA" id="ARBA00006153"/>
    </source>
</evidence>
<keyword evidence="5 10" id="KW-0378">Hydrolase</keyword>
<comment type="subunit">
    <text evidence="3">Homodimer.</text>
</comment>
<evidence type="ECO:0000256" key="5">
    <source>
        <dbReference type="ARBA" id="ARBA00022801"/>
    </source>
</evidence>
<dbReference type="Pfam" id="PF01546">
    <property type="entry name" value="Peptidase_M20"/>
    <property type="match status" value="1"/>
</dbReference>
<dbReference type="Gene3D" id="3.30.70.360">
    <property type="match status" value="1"/>
</dbReference>
<feature type="binding site" evidence="7">
    <location>
        <position position="98"/>
    </location>
    <ligand>
        <name>Zn(2+)</name>
        <dbReference type="ChEBI" id="CHEBI:29105"/>
        <label>2</label>
    </ligand>
</feature>
<dbReference type="InterPro" id="IPR011650">
    <property type="entry name" value="Peptidase_M20_dimer"/>
</dbReference>
<dbReference type="OrthoDB" id="9808195at2"/>
<organism evidence="10 11">
    <name type="scientific">Halovibrio variabilis</name>
    <dbReference type="NCBI Taxonomy" id="31910"/>
    <lineage>
        <taxon>Bacteria</taxon>
        <taxon>Pseudomonadati</taxon>
        <taxon>Pseudomonadota</taxon>
        <taxon>Gammaproteobacteria</taxon>
        <taxon>Oceanospirillales</taxon>
        <taxon>Halomonadaceae</taxon>
        <taxon>Halovibrio</taxon>
    </lineage>
</organism>
<dbReference type="PANTHER" id="PTHR32494">
    <property type="entry name" value="ALLANTOATE DEIMINASE-RELATED"/>
    <property type="match status" value="1"/>
</dbReference>
<gene>
    <name evidence="10" type="ORF">HVA01_09380</name>
</gene>
<proteinExistence type="inferred from homology"/>
<dbReference type="AlphaFoldDB" id="A0A511UQ64"/>
<dbReference type="SUPFAM" id="SSF55031">
    <property type="entry name" value="Bacterial exopeptidase dimerisation domain"/>
    <property type="match status" value="1"/>
</dbReference>
<feature type="binding site" evidence="8">
    <location>
        <position position="294"/>
    </location>
    <ligand>
        <name>allantoate</name>
        <dbReference type="ChEBI" id="CHEBI:17536"/>
    </ligand>
</feature>
<feature type="binding site" evidence="7">
    <location>
        <position position="98"/>
    </location>
    <ligand>
        <name>Zn(2+)</name>
        <dbReference type="ChEBI" id="CHEBI:29105"/>
        <label>1</label>
    </ligand>
</feature>
<evidence type="ECO:0000313" key="10">
    <source>
        <dbReference type="EMBL" id="GEN27292.1"/>
    </source>
</evidence>
<evidence type="ECO:0000256" key="4">
    <source>
        <dbReference type="ARBA" id="ARBA00022723"/>
    </source>
</evidence>
<keyword evidence="6" id="KW-0464">Manganese</keyword>
<dbReference type="InterPro" id="IPR036264">
    <property type="entry name" value="Bact_exopeptidase_dim_dom"/>
</dbReference>
<feature type="domain" description="Peptidase M20 dimerisation" evidence="9">
    <location>
        <begin position="219"/>
        <end position="309"/>
    </location>
</feature>
<evidence type="ECO:0000313" key="11">
    <source>
        <dbReference type="Proteomes" id="UP000321303"/>
    </source>
</evidence>
<evidence type="ECO:0000256" key="8">
    <source>
        <dbReference type="PIRSR" id="PIRSR001235-2"/>
    </source>
</evidence>
<dbReference type="Pfam" id="PF07687">
    <property type="entry name" value="M20_dimer"/>
    <property type="match status" value="1"/>
</dbReference>
<feature type="binding site" evidence="8">
    <location>
        <position position="222"/>
    </location>
    <ligand>
        <name>allantoate</name>
        <dbReference type="ChEBI" id="CHEBI:17536"/>
    </ligand>
</feature>
<dbReference type="RefSeq" id="WP_146873431.1">
    <property type="nucleotide sequence ID" value="NZ_BJXV01000004.1"/>
</dbReference>
<keyword evidence="4 7" id="KW-0479">Metal-binding</keyword>
<comment type="caution">
    <text evidence="10">The sequence shown here is derived from an EMBL/GenBank/DDBJ whole genome shotgun (WGS) entry which is preliminary data.</text>
</comment>
<dbReference type="GO" id="GO:0016813">
    <property type="term" value="F:hydrolase activity, acting on carbon-nitrogen (but not peptide) bonds, in linear amidines"/>
    <property type="evidence" value="ECO:0007669"/>
    <property type="project" value="InterPro"/>
</dbReference>
<feature type="binding site" evidence="8">
    <location>
        <position position="281"/>
    </location>
    <ligand>
        <name>allantoate</name>
        <dbReference type="ChEBI" id="CHEBI:17536"/>
    </ligand>
</feature>
<keyword evidence="11" id="KW-1185">Reference proteome</keyword>
<comment type="cofactor">
    <cofactor evidence="1">
        <name>Mn(2+)</name>
        <dbReference type="ChEBI" id="CHEBI:29035"/>
    </cofactor>
</comment>
<sequence length="415" mass="44654">MTELVFTECRIGIQSRSWLKTAATYSEPGPGVTRVLGSAEHRALLPVLADWYREAGADAVWLDDAGNLVGRWEGSLLDARTLLIGSHQDTVRQGGAYDGIMGVLLPLAVLSEINRSGRRPATAVELVAFCDEEGTRFASTLIGSSAIAGNFNRDLLAVTDSDGVTLADALRALGSNPDQIDRVARQPEQVSGYVEVHIEQGPILEAENLPVGVVTAITGIERHRLTITGKAGHAGTTPMHLRKDALVRAARAVLVVDELCHSTDDLVGVVGQLDVTPGAVNVIPAEVTMSIELRSPDSAIRRRARLDLMERLAGALDGSGCQWKVETTYEQNEVRCAESVQWALAQAVEDAGYPVRRLFSGAGHDGLAMAHLTNIGMLFMRCKDGLSHHPDESVTTEDLEASGQVIRRFIESWPG</sequence>
<feature type="binding site" evidence="7">
    <location>
        <position position="388"/>
    </location>
    <ligand>
        <name>Zn(2+)</name>
        <dbReference type="ChEBI" id="CHEBI:29105"/>
        <label>2</label>
    </ligand>
</feature>
<evidence type="ECO:0000256" key="7">
    <source>
        <dbReference type="PIRSR" id="PIRSR001235-1"/>
    </source>
</evidence>
<protein>
    <submittedName>
        <fullName evidence="10">Zn-dependent hydrolase</fullName>
    </submittedName>
</protein>
<dbReference type="InterPro" id="IPR010158">
    <property type="entry name" value="Amidase_Cbmase"/>
</dbReference>
<dbReference type="NCBIfam" id="TIGR01879">
    <property type="entry name" value="hydantase"/>
    <property type="match status" value="1"/>
</dbReference>
<feature type="binding site" evidence="7">
    <location>
        <position position="197"/>
    </location>
    <ligand>
        <name>Zn(2+)</name>
        <dbReference type="ChEBI" id="CHEBI:29105"/>
        <label>1</label>
    </ligand>
</feature>
<dbReference type="InterPro" id="IPR002933">
    <property type="entry name" value="Peptidase_M20"/>
</dbReference>
<reference evidence="10 11" key="1">
    <citation type="submission" date="2019-07" db="EMBL/GenBank/DDBJ databases">
        <title>Whole genome shotgun sequence of Halomonas variabilis NBRC 102410.</title>
        <authorList>
            <person name="Hosoyama A."/>
            <person name="Uohara A."/>
            <person name="Ohji S."/>
            <person name="Ichikawa N."/>
        </authorList>
    </citation>
    <scope>NUCLEOTIDE SEQUENCE [LARGE SCALE GENOMIC DNA]</scope>
    <source>
        <strain evidence="10 11">NBRC 102410</strain>
    </source>
</reference>
<dbReference type="Gene3D" id="3.40.630.10">
    <property type="entry name" value="Zn peptidases"/>
    <property type="match status" value="1"/>
</dbReference>
<evidence type="ECO:0000256" key="6">
    <source>
        <dbReference type="ARBA" id="ARBA00023211"/>
    </source>
</evidence>